<comment type="caution">
    <text evidence="2">The sequence shown here is derived from an EMBL/GenBank/DDBJ whole genome shotgun (WGS) entry which is preliminary data.</text>
</comment>
<evidence type="ECO:0000313" key="2">
    <source>
        <dbReference type="EMBL" id="HIR39913.1"/>
    </source>
</evidence>
<dbReference type="SUPFAM" id="SSF56281">
    <property type="entry name" value="Metallo-hydrolase/oxidoreductase"/>
    <property type="match status" value="1"/>
</dbReference>
<dbReference type="InterPro" id="IPR052159">
    <property type="entry name" value="Competence_DNA_uptake"/>
</dbReference>
<keyword evidence="1" id="KW-0812">Transmembrane</keyword>
<dbReference type="Proteomes" id="UP000824179">
    <property type="component" value="Unassembled WGS sequence"/>
</dbReference>
<dbReference type="AlphaFoldDB" id="A0A9D1AGJ3"/>
<dbReference type="Gene3D" id="3.60.15.10">
    <property type="entry name" value="Ribonuclease Z/Hydroxyacylglutathione hydrolase-like"/>
    <property type="match status" value="1"/>
</dbReference>
<sequence length="350" mass="37504">MAKIKLSKKTIAAVTSVACAAVIITTLLIVNIFYPLKYFTAYIVRREPFEEGELEMCVLDVGQADCTIVSLPDGRTLLIDGGDGTYRNNLKILTELNRRGVDYIDYVICTTVDDEYCGGLGEIIRNKDVGAIFYPFCNNRYICDGFADFISAAESSGAQRVISEYGAGVSLEDFYFTFLSPSVHTSPTSEYGCLNSDPSAENIAAASAVMWLEYAGAGILYAGSTSGDKLSEIAATYALMQELGDPDGYFTFDGHEIDLSACVAYKVPAHAADSALATDFTDLISPQYSFVSVGENNAEGCPSVFVLADLLAHVEGVQGDDGIFMTMYDGDITLTIDADGEAQVSSSEAA</sequence>
<accession>A0A9D1AGJ3</accession>
<reference evidence="2" key="1">
    <citation type="submission" date="2020-10" db="EMBL/GenBank/DDBJ databases">
        <authorList>
            <person name="Gilroy R."/>
        </authorList>
    </citation>
    <scope>NUCLEOTIDE SEQUENCE</scope>
    <source>
        <strain evidence="2">ChiW25-3613</strain>
    </source>
</reference>
<reference evidence="2" key="2">
    <citation type="journal article" date="2021" name="PeerJ">
        <title>Extensive microbial diversity within the chicken gut microbiome revealed by metagenomics and culture.</title>
        <authorList>
            <person name="Gilroy R."/>
            <person name="Ravi A."/>
            <person name="Getino M."/>
            <person name="Pursley I."/>
            <person name="Horton D.L."/>
            <person name="Alikhan N.F."/>
            <person name="Baker D."/>
            <person name="Gharbi K."/>
            <person name="Hall N."/>
            <person name="Watson M."/>
            <person name="Adriaenssens E.M."/>
            <person name="Foster-Nyarko E."/>
            <person name="Jarju S."/>
            <person name="Secka A."/>
            <person name="Antonio M."/>
            <person name="Oren A."/>
            <person name="Chaudhuri R.R."/>
            <person name="La Ragione R."/>
            <person name="Hildebrand F."/>
            <person name="Pallen M.J."/>
        </authorList>
    </citation>
    <scope>NUCLEOTIDE SEQUENCE</scope>
    <source>
        <strain evidence="2">ChiW25-3613</strain>
    </source>
</reference>
<evidence type="ECO:0008006" key="4">
    <source>
        <dbReference type="Google" id="ProtNLM"/>
    </source>
</evidence>
<evidence type="ECO:0000313" key="3">
    <source>
        <dbReference type="Proteomes" id="UP000824179"/>
    </source>
</evidence>
<dbReference type="PANTHER" id="PTHR30619">
    <property type="entry name" value="DNA INTERNALIZATION/COMPETENCE PROTEIN COMEC/REC2"/>
    <property type="match status" value="1"/>
</dbReference>
<dbReference type="InterPro" id="IPR036866">
    <property type="entry name" value="RibonucZ/Hydroxyglut_hydro"/>
</dbReference>
<dbReference type="EMBL" id="DVHB01000103">
    <property type="protein sequence ID" value="HIR39913.1"/>
    <property type="molecule type" value="Genomic_DNA"/>
</dbReference>
<feature type="transmembrane region" description="Helical" evidence="1">
    <location>
        <begin position="12"/>
        <end position="34"/>
    </location>
</feature>
<proteinExistence type="predicted"/>
<keyword evidence="1" id="KW-0472">Membrane</keyword>
<protein>
    <recommendedName>
        <fullName evidence="4">MBL fold metallo-hydrolase</fullName>
    </recommendedName>
</protein>
<keyword evidence="1" id="KW-1133">Transmembrane helix</keyword>
<evidence type="ECO:0000256" key="1">
    <source>
        <dbReference type="SAM" id="Phobius"/>
    </source>
</evidence>
<gene>
    <name evidence="2" type="ORF">IAB90_05980</name>
</gene>
<organism evidence="2 3">
    <name type="scientific">Candidatus Coproplasma stercoripullorum</name>
    <dbReference type="NCBI Taxonomy" id="2840751"/>
    <lineage>
        <taxon>Bacteria</taxon>
        <taxon>Bacillati</taxon>
        <taxon>Bacillota</taxon>
        <taxon>Clostridia</taxon>
        <taxon>Eubacteriales</taxon>
        <taxon>Candidatus Coproplasma</taxon>
    </lineage>
</organism>
<name>A0A9D1AGJ3_9FIRM</name>
<dbReference type="PANTHER" id="PTHR30619:SF1">
    <property type="entry name" value="RECOMBINATION PROTEIN 2"/>
    <property type="match status" value="1"/>
</dbReference>